<dbReference type="PROSITE" id="PS51257">
    <property type="entry name" value="PROKAR_LIPOPROTEIN"/>
    <property type="match status" value="1"/>
</dbReference>
<dbReference type="EMBL" id="JBHSIT010000001">
    <property type="protein sequence ID" value="MFC4906376.1"/>
    <property type="molecule type" value="Genomic_DNA"/>
</dbReference>
<comment type="caution">
    <text evidence="3">The sequence shown here is derived from an EMBL/GenBank/DDBJ whole genome shotgun (WGS) entry which is preliminary data.</text>
</comment>
<protein>
    <recommendedName>
        <fullName evidence="5">Lipoprotein</fullName>
    </recommendedName>
</protein>
<keyword evidence="4" id="KW-1185">Reference proteome</keyword>
<feature type="signal peptide" evidence="2">
    <location>
        <begin position="1"/>
        <end position="28"/>
    </location>
</feature>
<dbReference type="Gene3D" id="2.50.20.20">
    <property type="match status" value="1"/>
</dbReference>
<evidence type="ECO:0000256" key="1">
    <source>
        <dbReference type="SAM" id="MobiDB-lite"/>
    </source>
</evidence>
<dbReference type="RefSeq" id="WP_378252079.1">
    <property type="nucleotide sequence ID" value="NZ_JBHSIT010000001.1"/>
</dbReference>
<feature type="compositionally biased region" description="Low complexity" evidence="1">
    <location>
        <begin position="46"/>
        <end position="64"/>
    </location>
</feature>
<evidence type="ECO:0008006" key="5">
    <source>
        <dbReference type="Google" id="ProtNLM"/>
    </source>
</evidence>
<evidence type="ECO:0000256" key="2">
    <source>
        <dbReference type="SAM" id="SignalP"/>
    </source>
</evidence>
<evidence type="ECO:0000313" key="3">
    <source>
        <dbReference type="EMBL" id="MFC4906376.1"/>
    </source>
</evidence>
<feature type="chain" id="PRO_5046085334" description="Lipoprotein" evidence="2">
    <location>
        <begin position="29"/>
        <end position="272"/>
    </location>
</feature>
<organism evidence="3 4">
    <name type="scientific">Actinomadura gamaensis</name>
    <dbReference type="NCBI Taxonomy" id="1763541"/>
    <lineage>
        <taxon>Bacteria</taxon>
        <taxon>Bacillati</taxon>
        <taxon>Actinomycetota</taxon>
        <taxon>Actinomycetes</taxon>
        <taxon>Streptosporangiales</taxon>
        <taxon>Thermomonosporaceae</taxon>
        <taxon>Actinomadura</taxon>
    </lineage>
</organism>
<proteinExistence type="predicted"/>
<name>A0ABV9TQJ5_9ACTN</name>
<sequence length="272" mass="28029">MGRSTSLPLLRLAGATALLLAAPLTLTACGGDGGNGGKKSEAKVGSTPAAAESSAAPESPIEAYPPEKVLEAGLEDFKVAKSVRVAGDFDDGGNPMRVDFRLGVDVADGTMQGSDKGRAVSTKLRSVGGKVYMSGDAGFWESMTGDKATGRLLGGRWVIVPAAETKDFKPFLGVRQFDEAMFKRFRKGLASGSGGLTEGHESLRGAPVFAIGPLAKKPVVYVAASGTPHLVRLQTSGLGGDVPDGGFDFTEYDAPLQIQAPADAIDIGKMGK</sequence>
<gene>
    <name evidence="3" type="ORF">ACFPCY_03515</name>
</gene>
<reference evidence="4" key="1">
    <citation type="journal article" date="2019" name="Int. J. Syst. Evol. Microbiol.">
        <title>The Global Catalogue of Microorganisms (GCM) 10K type strain sequencing project: providing services to taxonomists for standard genome sequencing and annotation.</title>
        <authorList>
            <consortium name="The Broad Institute Genomics Platform"/>
            <consortium name="The Broad Institute Genome Sequencing Center for Infectious Disease"/>
            <person name="Wu L."/>
            <person name="Ma J."/>
        </authorList>
    </citation>
    <scope>NUCLEOTIDE SEQUENCE [LARGE SCALE GENOMIC DNA]</scope>
    <source>
        <strain evidence="4">KLKA75</strain>
    </source>
</reference>
<evidence type="ECO:0000313" key="4">
    <source>
        <dbReference type="Proteomes" id="UP001595872"/>
    </source>
</evidence>
<feature type="region of interest" description="Disordered" evidence="1">
    <location>
        <begin position="31"/>
        <end position="64"/>
    </location>
</feature>
<accession>A0ABV9TQJ5</accession>
<dbReference type="Proteomes" id="UP001595872">
    <property type="component" value="Unassembled WGS sequence"/>
</dbReference>
<keyword evidence="2" id="KW-0732">Signal</keyword>